<keyword evidence="2 5" id="KW-0813">Transport</keyword>
<evidence type="ECO:0000256" key="5">
    <source>
        <dbReference type="RuleBase" id="RU364010"/>
    </source>
</evidence>
<comment type="subunit">
    <text evidence="5">V-ATPase is a heteromultimeric enzyme composed of a peripheral catalytic V1 complex (components A to H) attached to an integral membrane V0 proton pore complex.</text>
</comment>
<accession>A0A8X7RLL9</accession>
<dbReference type="Gene3D" id="1.20.1460.10">
    <property type="entry name" value="subunit c (vma5p) of the yeast v-atpase, domain 2"/>
    <property type="match status" value="1"/>
</dbReference>
<dbReference type="EMBL" id="JAAMPC010000010">
    <property type="protein sequence ID" value="KAG2290516.1"/>
    <property type="molecule type" value="Genomic_DNA"/>
</dbReference>
<dbReference type="PANTHER" id="PTHR10137:SF0">
    <property type="entry name" value="V-TYPE PROTON ATPASE SUBUNIT C"/>
    <property type="match status" value="1"/>
</dbReference>
<dbReference type="InterPro" id="IPR004907">
    <property type="entry name" value="ATPase_V1-cplx_csu"/>
</dbReference>
<dbReference type="PANTHER" id="PTHR10137">
    <property type="entry name" value="V-TYPE PROTON ATPASE SUBUNIT C"/>
    <property type="match status" value="1"/>
</dbReference>
<comment type="function">
    <text evidence="5">Subunit of the V1 complex of vacuolar(H+)-ATPase (V-ATPase), a multisubunit enzyme composed of a peripheral complex (V1) that hydrolyzes ATP and a membrane integral complex (V0) that translocates protons. V-ATPase is responsible for acidifying and maintaining the pH of intracellular compartments and in some cell types, is targeted to the plasma membrane, where it is responsible for acidifying the extracellular environment. Subunit C is necessary for the assembly of the catalytic sector of the enzyme and is likely to have a specific function in its catalytic activity.</text>
</comment>
<gene>
    <name evidence="6" type="ORF">Bca52824_050120</name>
</gene>
<sequence length="298" mass="33712">MKRACVWVFKLGSVLEWPNSYQKASWILGFSRLPLPDSVIHGFIVVYYAFSFCIDDLLRFVHSNSFVEGVSQKIRRQIKELERISGVESNVLSLLLLMEFLMILISQGGRGLVDNIQSQVAKIEDDLKVRVSEYNNVRSQLNAINRKQSGRQAFIFLYLIHTVPRSSKKLFEDNEYALYTVTHFTQASVISSRAFLEGKSDAVRACNEIDDRGIASAVSGSHKMDLATGFLAVLGNEEASREIFNISERSTSPLMEPEIVHYNPKEFDFGKKKAFPFLDQVYLQQSGRSSMKGQLGGF</sequence>
<dbReference type="Pfam" id="PF03223">
    <property type="entry name" value="V-ATPase_C"/>
    <property type="match status" value="1"/>
</dbReference>
<dbReference type="InterPro" id="IPR036132">
    <property type="entry name" value="Vac_ATP_synth_c_sf"/>
</dbReference>
<evidence type="ECO:0000256" key="3">
    <source>
        <dbReference type="ARBA" id="ARBA00022781"/>
    </source>
</evidence>
<dbReference type="AlphaFoldDB" id="A0A8X7RLL9"/>
<keyword evidence="3 5" id="KW-0375">Hydrogen ion transport</keyword>
<reference evidence="6 7" key="1">
    <citation type="submission" date="2020-02" db="EMBL/GenBank/DDBJ databases">
        <authorList>
            <person name="Ma Q."/>
            <person name="Huang Y."/>
            <person name="Song X."/>
            <person name="Pei D."/>
        </authorList>
    </citation>
    <scope>NUCLEOTIDE SEQUENCE [LARGE SCALE GENOMIC DNA]</scope>
    <source>
        <strain evidence="6">Sxm20200214</strain>
        <tissue evidence="6">Leaf</tissue>
    </source>
</reference>
<evidence type="ECO:0000256" key="4">
    <source>
        <dbReference type="ARBA" id="ARBA00023065"/>
    </source>
</evidence>
<comment type="caution">
    <text evidence="6">The sequence shown here is derived from an EMBL/GenBank/DDBJ whole genome shotgun (WGS) entry which is preliminary data.</text>
</comment>
<name>A0A8X7RLL9_BRACI</name>
<proteinExistence type="inferred from homology"/>
<evidence type="ECO:0000313" key="7">
    <source>
        <dbReference type="Proteomes" id="UP000886595"/>
    </source>
</evidence>
<protein>
    <recommendedName>
        <fullName evidence="5">V-type proton ATPase subunit C</fullName>
    </recommendedName>
</protein>
<comment type="similarity">
    <text evidence="1 5">Belongs to the V-ATPase C subunit family.</text>
</comment>
<evidence type="ECO:0000256" key="2">
    <source>
        <dbReference type="ARBA" id="ARBA00022448"/>
    </source>
</evidence>
<evidence type="ECO:0000313" key="6">
    <source>
        <dbReference type="EMBL" id="KAG2290516.1"/>
    </source>
</evidence>
<dbReference type="GO" id="GO:0046961">
    <property type="term" value="F:proton-transporting ATPase activity, rotational mechanism"/>
    <property type="evidence" value="ECO:0007669"/>
    <property type="project" value="InterPro"/>
</dbReference>
<dbReference type="SUPFAM" id="SSF118203">
    <property type="entry name" value="Vacuolar ATP synthase subunit C"/>
    <property type="match status" value="1"/>
</dbReference>
<keyword evidence="7" id="KW-1185">Reference proteome</keyword>
<organism evidence="6 7">
    <name type="scientific">Brassica carinata</name>
    <name type="common">Ethiopian mustard</name>
    <name type="synonym">Abyssinian cabbage</name>
    <dbReference type="NCBI Taxonomy" id="52824"/>
    <lineage>
        <taxon>Eukaryota</taxon>
        <taxon>Viridiplantae</taxon>
        <taxon>Streptophyta</taxon>
        <taxon>Embryophyta</taxon>
        <taxon>Tracheophyta</taxon>
        <taxon>Spermatophyta</taxon>
        <taxon>Magnoliopsida</taxon>
        <taxon>eudicotyledons</taxon>
        <taxon>Gunneridae</taxon>
        <taxon>Pentapetalae</taxon>
        <taxon>rosids</taxon>
        <taxon>malvids</taxon>
        <taxon>Brassicales</taxon>
        <taxon>Brassicaceae</taxon>
        <taxon>Brassiceae</taxon>
        <taxon>Brassica</taxon>
    </lineage>
</organism>
<dbReference type="OrthoDB" id="6605928at2759"/>
<keyword evidence="4 5" id="KW-0406">Ion transport</keyword>
<dbReference type="Proteomes" id="UP000886595">
    <property type="component" value="Unassembled WGS sequence"/>
</dbReference>
<dbReference type="GO" id="GO:0000221">
    <property type="term" value="C:vacuolar proton-transporting V-type ATPase, V1 domain"/>
    <property type="evidence" value="ECO:0007669"/>
    <property type="project" value="TreeGrafter"/>
</dbReference>
<evidence type="ECO:0000256" key="1">
    <source>
        <dbReference type="ARBA" id="ARBA00006138"/>
    </source>
</evidence>